<proteinExistence type="predicted"/>
<protein>
    <submittedName>
        <fullName evidence="1">Uncharacterized protein</fullName>
    </submittedName>
</protein>
<sequence>MGGIGRGIGKNAERDVKVVQDRGVFEVFGFFPRLKQRDDNEARRGFDEVEQRDKALSIELKNGTIVHGTITG</sequence>
<organism evidence="1 2">
    <name type="scientific">Coptis chinensis</name>
    <dbReference type="NCBI Taxonomy" id="261450"/>
    <lineage>
        <taxon>Eukaryota</taxon>
        <taxon>Viridiplantae</taxon>
        <taxon>Streptophyta</taxon>
        <taxon>Embryophyta</taxon>
        <taxon>Tracheophyta</taxon>
        <taxon>Spermatophyta</taxon>
        <taxon>Magnoliopsida</taxon>
        <taxon>Ranunculales</taxon>
        <taxon>Ranunculaceae</taxon>
        <taxon>Coptidoideae</taxon>
        <taxon>Coptis</taxon>
    </lineage>
</organism>
<dbReference type="AlphaFoldDB" id="A0A835HRQ8"/>
<dbReference type="Proteomes" id="UP000631114">
    <property type="component" value="Unassembled WGS sequence"/>
</dbReference>
<evidence type="ECO:0000313" key="2">
    <source>
        <dbReference type="Proteomes" id="UP000631114"/>
    </source>
</evidence>
<accession>A0A835HRQ8</accession>
<dbReference type="EMBL" id="JADFTS010000006">
    <property type="protein sequence ID" value="KAF9603227.1"/>
    <property type="molecule type" value="Genomic_DNA"/>
</dbReference>
<gene>
    <name evidence="1" type="ORF">IFM89_034560</name>
</gene>
<reference evidence="1 2" key="1">
    <citation type="submission" date="2020-10" db="EMBL/GenBank/DDBJ databases">
        <title>The Coptis chinensis genome and diversification of protoberbering-type alkaloids.</title>
        <authorList>
            <person name="Wang B."/>
            <person name="Shu S."/>
            <person name="Song C."/>
            <person name="Liu Y."/>
        </authorList>
    </citation>
    <scope>NUCLEOTIDE SEQUENCE [LARGE SCALE GENOMIC DNA]</scope>
    <source>
        <strain evidence="1">HL-2020</strain>
        <tissue evidence="1">Leaf</tissue>
    </source>
</reference>
<evidence type="ECO:0000313" key="1">
    <source>
        <dbReference type="EMBL" id="KAF9603227.1"/>
    </source>
</evidence>
<name>A0A835HRQ8_9MAGN</name>
<keyword evidence="2" id="KW-1185">Reference proteome</keyword>
<comment type="caution">
    <text evidence="1">The sequence shown here is derived from an EMBL/GenBank/DDBJ whole genome shotgun (WGS) entry which is preliminary data.</text>
</comment>